<dbReference type="PANTHER" id="PTHR48111">
    <property type="entry name" value="REGULATOR OF RPOS"/>
    <property type="match status" value="1"/>
</dbReference>
<dbReference type="InterPro" id="IPR001789">
    <property type="entry name" value="Sig_transdc_resp-reg_receiver"/>
</dbReference>
<dbReference type="GO" id="GO:0005829">
    <property type="term" value="C:cytosol"/>
    <property type="evidence" value="ECO:0007669"/>
    <property type="project" value="TreeGrafter"/>
</dbReference>
<dbReference type="Pfam" id="PF00072">
    <property type="entry name" value="Response_reg"/>
    <property type="match status" value="1"/>
</dbReference>
<name>A0A1M5VUC8_9RHOB</name>
<organism evidence="8 9">
    <name type="scientific">Cognatishimia maritima</name>
    <dbReference type="NCBI Taxonomy" id="870908"/>
    <lineage>
        <taxon>Bacteria</taxon>
        <taxon>Pseudomonadati</taxon>
        <taxon>Pseudomonadota</taxon>
        <taxon>Alphaproteobacteria</taxon>
        <taxon>Rhodobacterales</taxon>
        <taxon>Paracoccaceae</taxon>
        <taxon>Cognatishimia</taxon>
    </lineage>
</organism>
<evidence type="ECO:0000256" key="6">
    <source>
        <dbReference type="PROSITE-ProRule" id="PRU00169"/>
    </source>
</evidence>
<evidence type="ECO:0000256" key="3">
    <source>
        <dbReference type="ARBA" id="ARBA00023015"/>
    </source>
</evidence>
<keyword evidence="2" id="KW-0902">Two-component regulatory system</keyword>
<dbReference type="SUPFAM" id="SSF52172">
    <property type="entry name" value="CheY-like"/>
    <property type="match status" value="1"/>
</dbReference>
<protein>
    <submittedName>
        <fullName evidence="8">Response regulator receiver domain-containing protein</fullName>
    </submittedName>
</protein>
<accession>A0A1M5VUC8</accession>
<evidence type="ECO:0000313" key="8">
    <source>
        <dbReference type="EMBL" id="SHH78875.1"/>
    </source>
</evidence>
<dbReference type="GO" id="GO:0000156">
    <property type="term" value="F:phosphorelay response regulator activity"/>
    <property type="evidence" value="ECO:0007669"/>
    <property type="project" value="TreeGrafter"/>
</dbReference>
<dbReference type="AlphaFoldDB" id="A0A1M5VUC8"/>
<proteinExistence type="predicted"/>
<keyword evidence="4" id="KW-0238">DNA-binding</keyword>
<dbReference type="PANTHER" id="PTHR48111:SF1">
    <property type="entry name" value="TWO-COMPONENT RESPONSE REGULATOR ORR33"/>
    <property type="match status" value="1"/>
</dbReference>
<dbReference type="SMART" id="SM00448">
    <property type="entry name" value="REC"/>
    <property type="match status" value="1"/>
</dbReference>
<keyword evidence="3" id="KW-0805">Transcription regulation</keyword>
<evidence type="ECO:0000259" key="7">
    <source>
        <dbReference type="PROSITE" id="PS50110"/>
    </source>
</evidence>
<keyword evidence="9" id="KW-1185">Reference proteome</keyword>
<dbReference type="Gene3D" id="3.40.50.2300">
    <property type="match status" value="1"/>
</dbReference>
<dbReference type="GO" id="GO:0032993">
    <property type="term" value="C:protein-DNA complex"/>
    <property type="evidence" value="ECO:0007669"/>
    <property type="project" value="TreeGrafter"/>
</dbReference>
<evidence type="ECO:0000256" key="2">
    <source>
        <dbReference type="ARBA" id="ARBA00023012"/>
    </source>
</evidence>
<sequence length="317" mass="34390">MKILAVDDDELIREILSATLEAHGYTDVTLAESGEDALQKIAASPTPFEGFMFDIQMPGMDGTELCQHVRQMEHYKNSPVIMITAMNNKEYVDRAFMAGATDYVTKPFDTTELMTRIRLADRLQSEARKAAAAAASAPAATAAAPKPPFKDPVTVKDVRGVVKSAALDNYVMLMLEQKQFAMAAFAIRVPELEAVHAGSDIEEFTYVVTDVAEVISDCLVGAQAFLSYLGGGVFVCVGAKNKLPTADSLHDEFVMMLNDPDLVYCEEVATGFTAQIGEIAAPKLFEKRGDLRFLDRAVEKLNEVSSSPRSGGGRFAA</sequence>
<keyword evidence="1 6" id="KW-0597">Phosphoprotein</keyword>
<dbReference type="EMBL" id="FQWM01000009">
    <property type="protein sequence ID" value="SHH78875.1"/>
    <property type="molecule type" value="Genomic_DNA"/>
</dbReference>
<evidence type="ECO:0000256" key="1">
    <source>
        <dbReference type="ARBA" id="ARBA00022553"/>
    </source>
</evidence>
<feature type="modified residue" description="4-aspartylphosphate" evidence="6">
    <location>
        <position position="54"/>
    </location>
</feature>
<dbReference type="InterPro" id="IPR039420">
    <property type="entry name" value="WalR-like"/>
</dbReference>
<gene>
    <name evidence="8" type="ORF">SAMN04488044_3268</name>
</gene>
<dbReference type="GO" id="GO:0006355">
    <property type="term" value="P:regulation of DNA-templated transcription"/>
    <property type="evidence" value="ECO:0007669"/>
    <property type="project" value="TreeGrafter"/>
</dbReference>
<dbReference type="GO" id="GO:0000976">
    <property type="term" value="F:transcription cis-regulatory region binding"/>
    <property type="evidence" value="ECO:0007669"/>
    <property type="project" value="TreeGrafter"/>
</dbReference>
<dbReference type="STRING" id="870908.SAMN04488044_3268"/>
<dbReference type="Proteomes" id="UP000184211">
    <property type="component" value="Unassembled WGS sequence"/>
</dbReference>
<dbReference type="InterPro" id="IPR011006">
    <property type="entry name" value="CheY-like_superfamily"/>
</dbReference>
<evidence type="ECO:0000256" key="5">
    <source>
        <dbReference type="ARBA" id="ARBA00023163"/>
    </source>
</evidence>
<reference evidence="9" key="1">
    <citation type="submission" date="2016-11" db="EMBL/GenBank/DDBJ databases">
        <authorList>
            <person name="Varghese N."/>
            <person name="Submissions S."/>
        </authorList>
    </citation>
    <scope>NUCLEOTIDE SEQUENCE [LARGE SCALE GENOMIC DNA]</scope>
    <source>
        <strain evidence="9">DSM 28223</strain>
    </source>
</reference>
<evidence type="ECO:0000313" key="9">
    <source>
        <dbReference type="Proteomes" id="UP000184211"/>
    </source>
</evidence>
<feature type="domain" description="Response regulatory" evidence="7">
    <location>
        <begin position="2"/>
        <end position="121"/>
    </location>
</feature>
<dbReference type="PROSITE" id="PS50110">
    <property type="entry name" value="RESPONSE_REGULATORY"/>
    <property type="match status" value="1"/>
</dbReference>
<keyword evidence="5" id="KW-0804">Transcription</keyword>
<evidence type="ECO:0000256" key="4">
    <source>
        <dbReference type="ARBA" id="ARBA00023125"/>
    </source>
</evidence>